<dbReference type="PANTHER" id="PTHR10643:SF2">
    <property type="entry name" value="KINETOCHORE PROTEIN NDC80 HOMOLOG"/>
    <property type="match status" value="1"/>
</dbReference>
<dbReference type="Proteomes" id="UP000683360">
    <property type="component" value="Unassembled WGS sequence"/>
</dbReference>
<dbReference type="Pfam" id="PF24487">
    <property type="entry name" value="NDC80_loop"/>
    <property type="match status" value="1"/>
</dbReference>
<feature type="compositionally biased region" description="Polar residues" evidence="13">
    <location>
        <begin position="35"/>
        <end position="62"/>
    </location>
</feature>
<evidence type="ECO:0000256" key="10">
    <source>
        <dbReference type="ARBA" id="ARBA00023306"/>
    </source>
</evidence>
<dbReference type="InterPro" id="IPR058913">
    <property type="entry name" value="Integrase_dom_put"/>
</dbReference>
<accession>A0A8S3UV48</accession>
<evidence type="ECO:0000256" key="7">
    <source>
        <dbReference type="ARBA" id="ARBA00022838"/>
    </source>
</evidence>
<dbReference type="OrthoDB" id="7459479at2759"/>
<gene>
    <name evidence="18" type="ORF">MEDL_58581</name>
</gene>
<feature type="domain" description="Kinetochore protein Ndc80 CH" evidence="14">
    <location>
        <begin position="499"/>
        <end position="561"/>
    </location>
</feature>
<dbReference type="PANTHER" id="PTHR10643">
    <property type="entry name" value="KINETOCHORE PROTEIN NDC80"/>
    <property type="match status" value="1"/>
</dbReference>
<evidence type="ECO:0000256" key="8">
    <source>
        <dbReference type="ARBA" id="ARBA00023054"/>
    </source>
</evidence>
<evidence type="ECO:0000256" key="5">
    <source>
        <dbReference type="ARBA" id="ARBA00022618"/>
    </source>
</evidence>
<dbReference type="InterPro" id="IPR005550">
    <property type="entry name" value="Kinetochore_Ndc80"/>
</dbReference>
<dbReference type="GO" id="GO:0051315">
    <property type="term" value="P:attachment of mitotic spindle microtubules to kinetochore"/>
    <property type="evidence" value="ECO:0007669"/>
    <property type="project" value="InterPro"/>
</dbReference>
<dbReference type="Gene3D" id="1.10.418.30">
    <property type="entry name" value="Ncd80 complex, Ncd80 subunit"/>
    <property type="match status" value="1"/>
</dbReference>
<dbReference type="Pfam" id="PF24764">
    <property type="entry name" value="rva_4"/>
    <property type="match status" value="1"/>
</dbReference>
<comment type="subcellular location">
    <subcellularLocation>
        <location evidence="2">Chromosome</location>
        <location evidence="2">Centromere</location>
        <location evidence="2">Kinetochore</location>
    </subcellularLocation>
    <subcellularLocation>
        <location evidence="1">Nucleus</location>
    </subcellularLocation>
</comment>
<dbReference type="EMBL" id="CAJPWZ010002875">
    <property type="protein sequence ID" value="CAG2246610.1"/>
    <property type="molecule type" value="Genomic_DNA"/>
</dbReference>
<dbReference type="InterPro" id="IPR057091">
    <property type="entry name" value="NDC80_loop"/>
</dbReference>
<dbReference type="GO" id="GO:0031262">
    <property type="term" value="C:Ndc80 complex"/>
    <property type="evidence" value="ECO:0007669"/>
    <property type="project" value="InterPro"/>
</dbReference>
<evidence type="ECO:0000256" key="3">
    <source>
        <dbReference type="ARBA" id="ARBA00007050"/>
    </source>
</evidence>
<name>A0A8S3UV48_MYTED</name>
<evidence type="ECO:0000256" key="1">
    <source>
        <dbReference type="ARBA" id="ARBA00004123"/>
    </source>
</evidence>
<protein>
    <recommendedName>
        <fullName evidence="20">Kinetochore protein NDC80 homolog</fullName>
    </recommendedName>
</protein>
<keyword evidence="8 12" id="KW-0175">Coiled coil</keyword>
<feature type="compositionally biased region" description="Low complexity" evidence="13">
    <location>
        <begin position="7"/>
        <end position="24"/>
    </location>
</feature>
<evidence type="ECO:0000256" key="12">
    <source>
        <dbReference type="SAM" id="Coils"/>
    </source>
</evidence>
<dbReference type="InterPro" id="IPR055260">
    <property type="entry name" value="Ndc80_CH"/>
</dbReference>
<keyword evidence="6" id="KW-0498">Mitosis</keyword>
<evidence type="ECO:0000259" key="14">
    <source>
        <dbReference type="Pfam" id="PF03801"/>
    </source>
</evidence>
<dbReference type="InterPro" id="IPR038273">
    <property type="entry name" value="Ndc80_sf"/>
</dbReference>
<feature type="domain" description="Integrase core" evidence="17">
    <location>
        <begin position="1087"/>
        <end position="1264"/>
    </location>
</feature>
<organism evidence="18 19">
    <name type="scientific">Mytilus edulis</name>
    <name type="common">Blue mussel</name>
    <dbReference type="NCBI Taxonomy" id="6550"/>
    <lineage>
        <taxon>Eukaryota</taxon>
        <taxon>Metazoa</taxon>
        <taxon>Spiralia</taxon>
        <taxon>Lophotrochozoa</taxon>
        <taxon>Mollusca</taxon>
        <taxon>Bivalvia</taxon>
        <taxon>Autobranchia</taxon>
        <taxon>Pteriomorphia</taxon>
        <taxon>Mytilida</taxon>
        <taxon>Mytiloidea</taxon>
        <taxon>Mytilidae</taxon>
        <taxon>Mytilinae</taxon>
        <taxon>Mytilus</taxon>
    </lineage>
</organism>
<evidence type="ECO:0000313" key="19">
    <source>
        <dbReference type="Proteomes" id="UP000683360"/>
    </source>
</evidence>
<keyword evidence="5" id="KW-0132">Cell division</keyword>
<evidence type="ECO:0000256" key="9">
    <source>
        <dbReference type="ARBA" id="ARBA00023242"/>
    </source>
</evidence>
<comment type="similarity">
    <text evidence="3">Belongs to the NDC80/HEC1 family.</text>
</comment>
<feature type="domain" description="Kinetochore protein NDC80 loop region" evidence="16">
    <location>
        <begin position="749"/>
        <end position="946"/>
    </location>
</feature>
<evidence type="ECO:0000256" key="4">
    <source>
        <dbReference type="ARBA" id="ARBA00022454"/>
    </source>
</evidence>
<dbReference type="GO" id="GO:0051301">
    <property type="term" value="P:cell division"/>
    <property type="evidence" value="ECO:0007669"/>
    <property type="project" value="UniProtKB-KW"/>
</dbReference>
<keyword evidence="19" id="KW-1185">Reference proteome</keyword>
<keyword evidence="7" id="KW-0995">Kinetochore</keyword>
<feature type="region of interest" description="Disordered" evidence="13">
    <location>
        <begin position="1"/>
        <end position="95"/>
    </location>
</feature>
<keyword evidence="4" id="KW-0158">Chromosome</keyword>
<evidence type="ECO:0000259" key="16">
    <source>
        <dbReference type="Pfam" id="PF24487"/>
    </source>
</evidence>
<dbReference type="Pfam" id="PF03801">
    <property type="entry name" value="Ndc80_HEC"/>
    <property type="match status" value="1"/>
</dbReference>
<evidence type="ECO:0008006" key="20">
    <source>
        <dbReference type="Google" id="ProtNLM"/>
    </source>
</evidence>
<evidence type="ECO:0000256" key="11">
    <source>
        <dbReference type="ARBA" id="ARBA00023328"/>
    </source>
</evidence>
<dbReference type="Gene3D" id="6.10.250.1950">
    <property type="match status" value="1"/>
</dbReference>
<dbReference type="GO" id="GO:0005634">
    <property type="term" value="C:nucleus"/>
    <property type="evidence" value="ECO:0007669"/>
    <property type="project" value="UniProtKB-SubCell"/>
</dbReference>
<dbReference type="Pfam" id="PF18077">
    <property type="entry name" value="DUF5595"/>
    <property type="match status" value="1"/>
</dbReference>
<reference evidence="18" key="1">
    <citation type="submission" date="2021-03" db="EMBL/GenBank/DDBJ databases">
        <authorList>
            <person name="Bekaert M."/>
        </authorList>
    </citation>
    <scope>NUCLEOTIDE SEQUENCE</scope>
</reference>
<feature type="domain" description="DUF5595" evidence="15">
    <location>
        <begin position="587"/>
        <end position="648"/>
    </location>
</feature>
<proteinExistence type="inferred from homology"/>
<dbReference type="InterPro" id="IPR040967">
    <property type="entry name" value="DUF5595"/>
</dbReference>
<evidence type="ECO:0000256" key="2">
    <source>
        <dbReference type="ARBA" id="ARBA00004629"/>
    </source>
</evidence>
<feature type="coiled-coil region" evidence="12">
    <location>
        <begin position="835"/>
        <end position="887"/>
    </location>
</feature>
<evidence type="ECO:0000256" key="6">
    <source>
        <dbReference type="ARBA" id="ARBA00022776"/>
    </source>
</evidence>
<keyword evidence="11" id="KW-0137">Centromere</keyword>
<evidence type="ECO:0000313" key="18">
    <source>
        <dbReference type="EMBL" id="CAG2246610.1"/>
    </source>
</evidence>
<comment type="caution">
    <text evidence="18">The sequence shown here is derived from an EMBL/GenBank/DDBJ whole genome shotgun (WGS) entry which is preliminary data.</text>
</comment>
<keyword evidence="10" id="KW-0131">Cell cycle</keyword>
<evidence type="ECO:0000259" key="15">
    <source>
        <dbReference type="Pfam" id="PF18077"/>
    </source>
</evidence>
<evidence type="ECO:0000259" key="17">
    <source>
        <dbReference type="Pfam" id="PF24764"/>
    </source>
</evidence>
<keyword evidence="9" id="KW-0539">Nucleus</keyword>
<evidence type="ECO:0000256" key="13">
    <source>
        <dbReference type="SAM" id="MobiDB-lite"/>
    </source>
</evidence>
<feature type="coiled-coil region" evidence="12">
    <location>
        <begin position="629"/>
        <end position="694"/>
    </location>
</feature>
<sequence>MRKSSIGGNRLSSHGSSSSRRSSSVAPLRVRNDNTHNTQHQSRLSSGTSRLSFGRSASSGSGKSPLGKFGMPMGRLSRGSSVGLRGQNCVPKDPRPVSDKLLSSDVFQVVQRLSRGSSVGLRGQNCVPKDPRPVSDKLLCSDVFPGCPEVVVLVYVDRTVYQRTPDLYLINYYVLMFSRLSRGSSVGLRGQNCVPKDPRPVSDKLLCSDVFPGCPEVVVLVYVDRTVYQRTLDLYLTNYYVLMFFQVVQGSSVGLRGQNCVPKDPRPVSDKLLCSDVFPGCPEVVVLVSVDRTVYQRTPDLYLINYYVLMFFQVVQGSSVGLRGQNCVPKDPRPVSDKLLCSDVFPGCPGVVVLVSVDRTVYQRTPDLYLINYYVLMFFQVVQGLSRGSSVGLRGQNCVPKDPRPVSDKLLCSDVFLGCPGVVVLSRGSSVGLRGQNCVPKDPRPVSDKLLCSDVFLGCPGLSRGSSVGLRGQNCVPKDPRPVSDKLLSSDVFPGCPGFLYGFLVPKFKLDKKPEEQIPKIFKQIGYPFMISKSQMFALGSPHTWPHILAAVSWLVDLIHSGETLSSSIDTIMFPPDDDFDTKSEKKIEFDYIESTYVAYMRGQDTFEEYDDKLADVLKQKYYGISGGKETLEKENRRLLQELEVLEQDSDKLRSLQEKEHSLKSDIKIFESYINELEIHRQNQEIIYKEAEDSHTNTAAEYDECLHQLQRMKSIYETQEFSSADIDRIKASGMELKRQIDEMENRGANVDQDIWSVEMKLSKEREKFEQSLLQYNKLAQQLKSSGVDFQIGFLDASALERLRDVIKPAVVKCSKQCQDFIIKKTSEKITNLDSLEQLTEYVAECQAEVDSVEKKIKLIDEEINIKKQNYQQEIQIKIQEEEAMQREIMEIQTQWKSSVPDAKKVLVEKEQWAAQKRWEIKKEESQLTDFLRKVVEEVIDHKTKIQIVLFCVCATTVNAIIPQPQDGATLDELIEYYFSQLYTQDEILGFLLFLHNVMISKRTLKRILRRLNLRRRGVENLLPDIVRKIVDLRRFGYDQVGYRTMWRLLNTLYGVRATQETVRIALSVIDTDGVNARRRRRLIRRSYNSRGPNDCLHVDGYDKLKPFGISIHGCIDGFSRKIMWLTASHTNKNPRYVARYFVEHLKKYKRVPRSVRTDAGTENVLIHRIQMALRYRHRDPSAGVHSVSVGRSTANQRIEMLWSFLMRNFTIFWKNLFNSLVEEGILNNTDPLHLECVRFCFLPIIQLHLNQFEEMWNTHRIRQQGFAEQCYGIPNVMYFQPIIYGKLDQSFALPCGDTVLDDIADQYTEQTLHRGVSHEFRQLVSLVTGLTIEDFDVVQTPDEAKTLYRHLISLMLHTIFA</sequence>